<gene>
    <name evidence="4" type="ORF">DC094_05440</name>
</gene>
<dbReference type="SUPFAM" id="SSF49785">
    <property type="entry name" value="Galactose-binding domain-like"/>
    <property type="match status" value="1"/>
</dbReference>
<dbReference type="Proteomes" id="UP000244906">
    <property type="component" value="Unassembled WGS sequence"/>
</dbReference>
<dbReference type="InterPro" id="IPR002884">
    <property type="entry name" value="P_dom"/>
</dbReference>
<dbReference type="PANTHER" id="PTHR33794:SF1">
    <property type="entry name" value="BACILLOLYSIN"/>
    <property type="match status" value="1"/>
</dbReference>
<evidence type="ECO:0000256" key="1">
    <source>
        <dbReference type="ARBA" id="ARBA00022670"/>
    </source>
</evidence>
<dbReference type="GO" id="GO:0005615">
    <property type="term" value="C:extracellular space"/>
    <property type="evidence" value="ECO:0007669"/>
    <property type="project" value="InterPro"/>
</dbReference>
<dbReference type="Pfam" id="PF02128">
    <property type="entry name" value="Peptidase_M36"/>
    <property type="match status" value="1"/>
</dbReference>
<keyword evidence="5" id="KW-1185">Reference proteome</keyword>
<keyword evidence="2" id="KW-0378">Hydrolase</keyword>
<organism evidence="4 5">
    <name type="scientific">Pelagibaculum spongiae</name>
    <dbReference type="NCBI Taxonomy" id="2080658"/>
    <lineage>
        <taxon>Bacteria</taxon>
        <taxon>Pseudomonadati</taxon>
        <taxon>Pseudomonadota</taxon>
        <taxon>Gammaproteobacteria</taxon>
        <taxon>Oceanospirillales</taxon>
        <taxon>Pelagibaculum</taxon>
    </lineage>
</organism>
<dbReference type="PROSITE" id="PS51829">
    <property type="entry name" value="P_HOMO_B"/>
    <property type="match status" value="1"/>
</dbReference>
<evidence type="ECO:0000256" key="2">
    <source>
        <dbReference type="ARBA" id="ARBA00022801"/>
    </source>
</evidence>
<evidence type="ECO:0000259" key="3">
    <source>
        <dbReference type="PROSITE" id="PS51829"/>
    </source>
</evidence>
<dbReference type="AlphaFoldDB" id="A0A2V1H192"/>
<proteinExistence type="predicted"/>
<sequence>MNKTQRDNFFETIVFKNANRKINFLLTQRLLPALLLSCALLFISLFSLLFSSEVKAEIHWLQPPVVKSSALNNQQDKNKSKESAYKKLSAKEQISPKQLLTRPEIAQYAQGFIDQLFWAKSQQSLQDQHILFQRKINGVPVFGQQLTISYQKDNQQLVKVFENLQNQPEDNSIVAKITAEQALQLAWQRRKVTGDLYGKPQQTLVWLSRAKKLKLAWLVQLDVYQPFGHWSWFIDANNGQTLKVMRREISHIGLAKSDRNKPQVSLSNALEKFSKKQKIEQVKHSQNVALSVDQVQVAGSAQVFDPDPRTTLNSNALTDTSSAGAFTGAYQNVSLPDVSYSGSVYHLSGPWVNVTDFDPPHTTPTTSNSGSWNFQRGQLGFNDAMTYFHLDKNQRYIQSLGFSGSNGIQQGAIAADSNGADGADNSYFSGSYNRLSFGHGCVDDNEDADVILHEYGHAINHNINSQWQGGDTGAMGEGFGDYWAASYSYSTPNGASYQPFKVFTWDAADGCWAGRRLDKTSARYNPAVSYTAHSRQNGFVSDELWSTPLFQALVELIDQGQTRQEVDKIILEAQFGLGANLTMRQMAESIVLTARRLYPAGPHAAVFQQQFIHHEILSDEQGLALELLATRDSGNDGYADPGDLLTMTVRLRNQYLDSLPASSLAVSASVLQVQNQLQIPELASYTSADMELQVQVSETMACGMQDQIRLQGNYQIGGENLPVDLIIPILLGEPAYETTSRSLNFTIPDNRSQVEALTINIAADAASVVDEYFQLAVNIRHSYIGDIQMELVSPAGTRVRLKNRSADNQDDLRGSYPADFTPVDSFSAFYGEPMNGTWTLEIADRAAADKGVLENFSLRWSEGYICGEHTPLVVPGKVTTGGGSLHWGWLALLGAVFIRRLLPA</sequence>
<comment type="caution">
    <text evidence="4">The sequence shown here is derived from an EMBL/GenBank/DDBJ whole genome shotgun (WGS) entry which is preliminary data.</text>
</comment>
<dbReference type="GO" id="GO:0008270">
    <property type="term" value="F:zinc ion binding"/>
    <property type="evidence" value="ECO:0007669"/>
    <property type="project" value="InterPro"/>
</dbReference>
<accession>A0A2V1H192</accession>
<dbReference type="SUPFAM" id="SSF55486">
    <property type="entry name" value="Metalloproteases ('zincins'), catalytic domain"/>
    <property type="match status" value="1"/>
</dbReference>
<dbReference type="OrthoDB" id="5289240at2"/>
<dbReference type="RefSeq" id="WP_116686035.1">
    <property type="nucleotide sequence ID" value="NZ_CAWNYD010000001.1"/>
</dbReference>
<dbReference type="PANTHER" id="PTHR33794">
    <property type="entry name" value="BACILLOLYSIN"/>
    <property type="match status" value="1"/>
</dbReference>
<reference evidence="4 5" key="1">
    <citation type="submission" date="2018-04" db="EMBL/GenBank/DDBJ databases">
        <title>Thalassorhabdus spongiae gen. nov., sp. nov., isolated from a marine sponge in South-West Iceland.</title>
        <authorList>
            <person name="Knobloch S."/>
            <person name="Daussin A."/>
            <person name="Johannsson R."/>
            <person name="Marteinsson V.T."/>
        </authorList>
    </citation>
    <scope>NUCLEOTIDE SEQUENCE [LARGE SCALE GENOMIC DNA]</scope>
    <source>
        <strain evidence="4 5">Hp12</strain>
    </source>
</reference>
<protein>
    <recommendedName>
        <fullName evidence="3">P/Homo B domain-containing protein</fullName>
    </recommendedName>
</protein>
<dbReference type="GO" id="GO:0006508">
    <property type="term" value="P:proteolysis"/>
    <property type="evidence" value="ECO:0007669"/>
    <property type="project" value="UniProtKB-KW"/>
</dbReference>
<keyword evidence="1" id="KW-0645">Protease</keyword>
<feature type="domain" description="P/Homo B" evidence="3">
    <location>
        <begin position="730"/>
        <end position="871"/>
    </location>
</feature>
<dbReference type="GO" id="GO:0004252">
    <property type="term" value="F:serine-type endopeptidase activity"/>
    <property type="evidence" value="ECO:0007669"/>
    <property type="project" value="InterPro"/>
</dbReference>
<dbReference type="GO" id="GO:0004222">
    <property type="term" value="F:metalloendopeptidase activity"/>
    <property type="evidence" value="ECO:0007669"/>
    <property type="project" value="InterPro"/>
</dbReference>
<dbReference type="InterPro" id="IPR050728">
    <property type="entry name" value="Zinc_Metalloprotease_M4"/>
</dbReference>
<dbReference type="EMBL" id="QDDL01000001">
    <property type="protein sequence ID" value="PVZ72449.1"/>
    <property type="molecule type" value="Genomic_DNA"/>
</dbReference>
<evidence type="ECO:0000313" key="5">
    <source>
        <dbReference type="Proteomes" id="UP000244906"/>
    </source>
</evidence>
<dbReference type="InterPro" id="IPR001842">
    <property type="entry name" value="Peptidase_M36"/>
</dbReference>
<name>A0A2V1H192_9GAMM</name>
<dbReference type="InterPro" id="IPR008979">
    <property type="entry name" value="Galactose-bd-like_sf"/>
</dbReference>
<dbReference type="Gene3D" id="2.60.120.260">
    <property type="entry name" value="Galactose-binding domain-like"/>
    <property type="match status" value="1"/>
</dbReference>
<evidence type="ECO:0000313" key="4">
    <source>
        <dbReference type="EMBL" id="PVZ72449.1"/>
    </source>
</evidence>
<dbReference type="Pfam" id="PF01483">
    <property type="entry name" value="P_proprotein"/>
    <property type="match status" value="1"/>
</dbReference>